<evidence type="ECO:0000256" key="2">
    <source>
        <dbReference type="SAM" id="MobiDB-lite"/>
    </source>
</evidence>
<dbReference type="PANTHER" id="PTHR43941">
    <property type="entry name" value="STRUCTURAL MAINTENANCE OF CHROMOSOMES PROTEIN 2"/>
    <property type="match status" value="1"/>
</dbReference>
<dbReference type="Pfam" id="PF16026">
    <property type="entry name" value="MIEAP"/>
    <property type="match status" value="1"/>
</dbReference>
<feature type="coiled-coil region" evidence="1">
    <location>
        <begin position="498"/>
        <end position="1213"/>
    </location>
</feature>
<sequence>MFKNLSDSLKKQQLDRGKHHVDREKLKEKELSLMQDQQCIMRCRKECKDKVAALENKVIQYKKIAGHHLCQFEDLKTSVALKNCYWCEDNRKHVARYKGERDLTRTELIELGKVNQELKINNQELTDSNQELQDNNQTLRNGIQTLYLNYKEDMGKKDIEIRLLTQENESLKERMPFNLDEFDIENRCLRDTIQNLKETIIEMQKRLTDESKDANVAILHYQAEEEKYKTLTETKHSEISDLTTKLQRTRNEKDEVLSKLQKFLIEIPKLQNKLQNAESEKQELLARLQKQNNSSDKETQKFKVVIEDLKKRLKENGKQHEQFDHLMSEMKKLKEVERKYKTLLNQRDEDDLKKEQTLKTKFAKENESLKNKIKDLERQLAAVDELKRHYNKGMDRIQQERDHLNRKMESLKNEMIESTARHNEEQEIAKAKRSQLEKNIRDLEIQLSDLRFKSQEATRSVTIDLEYREQIDKKNEEIVLLNRKLKTAGEGFATWGGKSDTEKENASLQKEVTEAVKNLVKQREDFKDLEYQYNVDRNVSEGIVQNLKQEKEHLEVEKNKLNILLKHVQTELDALKNQQTRQQDSSHGKMENLFEKNRKLEEDKELMRQNIYSLKNENVELQERSERLESEMTCLEKLRSENEGLKVSLAVVKSELEDYEEKYRTETAIRISTDGITKQNQDENDRLRKERNLARNELHRVLREKEDISKHLYDEVNTAKAEIETKDREKTELLNLFKTEKGRLEREIETLKSRLVAGAAQHSAYELMQLKNDLETCKLQKKSVEDERDDLQKDITELEKQLHSRSMNSSLQGLEDERNTDNLKKQIQDFEDRYKHATTKLHEAEKKIQDLNEIIKEQKEKNRDVNVKLNKSEKEKKDLENQLRFSGSQLQVELDRKKEELDVLRGRLLTDEEKLVQSKIEKTTLQRENEDLKHTLDNLSQQLQQSEKRFHELLDSKHSSQVLQTKVKDLQEDISELNKRLKISKDETSSLQKNNAELEKLLQENSKQLKSSEARFRDIAGSIENTEVLQRRINTLELDMSQLNKKLSVIKDENLTLQKDNKDLKNRFQEKSRQLKTAEERLQENSAEFEGIPSLKRRLENLQIDNTELENRCKHKDSSLQKADLNAQKMKKDYQQLQTQMISQKQNYDTLNNRLESLKDKNLELEDRLRRRSPVVVADPKNCQNCWKYRNDISDLKREINDLRDRLSEAAGNKLRDNNPNIADLSDMNRPTSLAEKFSSLYTDEYTDAMEVIEDDMDEAASVKVMLDWLKRCYEWCQRLAQEQRETLINRSIGFMEDHGGQKVQLSDRCLIFVKEFQKKIAVESLVVVGQICHVKSVTQQTLSSENYIVKYIKKCSELCWMMQISDPPLYLNFDVNSGENLNKNDYNVFTKSGSKIDYLVWPVLYLHKTGPMLAKGVAQGK</sequence>
<keyword evidence="5" id="KW-1185">Reference proteome</keyword>
<dbReference type="InterPro" id="IPR031981">
    <property type="entry name" value="MIEAP_C"/>
</dbReference>
<dbReference type="PANTHER" id="PTHR43941:SF1">
    <property type="entry name" value="STRUCTURAL MAINTENANCE OF CHROMOSOMES PROTEIN 2"/>
    <property type="match status" value="1"/>
</dbReference>
<accession>A0A6J8C4U2</accession>
<evidence type="ECO:0000313" key="4">
    <source>
        <dbReference type="EMBL" id="CAC5390516.1"/>
    </source>
</evidence>
<dbReference type="OrthoDB" id="8965102at2759"/>
<dbReference type="SUPFAM" id="SSF57997">
    <property type="entry name" value="Tropomyosin"/>
    <property type="match status" value="1"/>
</dbReference>
<feature type="region of interest" description="Disordered" evidence="2">
    <location>
        <begin position="1"/>
        <end position="21"/>
    </location>
</feature>
<reference evidence="4 5" key="1">
    <citation type="submission" date="2020-06" db="EMBL/GenBank/DDBJ databases">
        <authorList>
            <person name="Li R."/>
            <person name="Bekaert M."/>
        </authorList>
    </citation>
    <scope>NUCLEOTIDE SEQUENCE [LARGE SCALE GENOMIC DNA]</scope>
    <source>
        <strain evidence="5">wild</strain>
    </source>
</reference>
<proteinExistence type="predicted"/>
<evidence type="ECO:0000259" key="3">
    <source>
        <dbReference type="Pfam" id="PF16026"/>
    </source>
</evidence>
<protein>
    <recommendedName>
        <fullName evidence="3">Mitochondria-eating protein C-terminal domain-containing protein</fullName>
    </recommendedName>
</protein>
<feature type="coiled-coil region" evidence="1">
    <location>
        <begin position="239"/>
        <end position="301"/>
    </location>
</feature>
<dbReference type="EMBL" id="CACVKT020004542">
    <property type="protein sequence ID" value="CAC5390516.1"/>
    <property type="molecule type" value="Genomic_DNA"/>
</dbReference>
<dbReference type="Gene3D" id="1.10.287.1490">
    <property type="match status" value="2"/>
</dbReference>
<organism evidence="4 5">
    <name type="scientific">Mytilus coruscus</name>
    <name type="common">Sea mussel</name>
    <dbReference type="NCBI Taxonomy" id="42192"/>
    <lineage>
        <taxon>Eukaryota</taxon>
        <taxon>Metazoa</taxon>
        <taxon>Spiralia</taxon>
        <taxon>Lophotrochozoa</taxon>
        <taxon>Mollusca</taxon>
        <taxon>Bivalvia</taxon>
        <taxon>Autobranchia</taxon>
        <taxon>Pteriomorphia</taxon>
        <taxon>Mytilida</taxon>
        <taxon>Mytiloidea</taxon>
        <taxon>Mytilidae</taxon>
        <taxon>Mytilinae</taxon>
        <taxon>Mytilus</taxon>
    </lineage>
</organism>
<feature type="coiled-coil region" evidence="1">
    <location>
        <begin position="115"/>
        <end position="213"/>
    </location>
</feature>
<name>A0A6J8C4U2_MYTCO</name>
<dbReference type="Proteomes" id="UP000507470">
    <property type="component" value="Unassembled WGS sequence"/>
</dbReference>
<keyword evidence="1" id="KW-0175">Coiled coil</keyword>
<evidence type="ECO:0000256" key="1">
    <source>
        <dbReference type="SAM" id="Coils"/>
    </source>
</evidence>
<gene>
    <name evidence="4" type="ORF">MCOR_25609</name>
</gene>
<feature type="coiled-coil region" evidence="1">
    <location>
        <begin position="326"/>
        <end position="453"/>
    </location>
</feature>
<evidence type="ECO:0000313" key="5">
    <source>
        <dbReference type="Proteomes" id="UP000507470"/>
    </source>
</evidence>
<feature type="compositionally biased region" description="Basic and acidic residues" evidence="2">
    <location>
        <begin position="8"/>
        <end position="21"/>
    </location>
</feature>
<feature type="domain" description="Mitochondria-eating protein C-terminal" evidence="3">
    <location>
        <begin position="1230"/>
        <end position="1419"/>
    </location>
</feature>